<evidence type="ECO:0000313" key="2">
    <source>
        <dbReference type="EMBL" id="AHF02410.1"/>
    </source>
</evidence>
<dbReference type="EMBL" id="CP007030">
    <property type="protein sequence ID" value="AHF02410.1"/>
    <property type="molecule type" value="Genomic_DNA"/>
</dbReference>
<dbReference type="STRING" id="717772.THIAE_10430"/>
<keyword evidence="3" id="KW-1185">Reference proteome</keyword>
<dbReference type="InParanoid" id="W0DUY0"/>
<dbReference type="RefSeq" id="WP_006460064.1">
    <property type="nucleotide sequence ID" value="NZ_CP007030.1"/>
</dbReference>
<proteinExistence type="predicted"/>
<evidence type="ECO:0000313" key="3">
    <source>
        <dbReference type="Proteomes" id="UP000005380"/>
    </source>
</evidence>
<evidence type="ECO:0000256" key="1">
    <source>
        <dbReference type="SAM" id="MobiDB-lite"/>
    </source>
</evidence>
<dbReference type="Proteomes" id="UP000005380">
    <property type="component" value="Chromosome"/>
</dbReference>
<feature type="region of interest" description="Disordered" evidence="1">
    <location>
        <begin position="1"/>
        <end position="36"/>
    </location>
</feature>
<dbReference type="HOGENOM" id="CLU_2014211_0_0_6"/>
<name>W0DUY0_9GAMM</name>
<feature type="compositionally biased region" description="Polar residues" evidence="1">
    <location>
        <begin position="22"/>
        <end position="33"/>
    </location>
</feature>
<dbReference type="KEGG" id="tao:THIAE_10430"/>
<protein>
    <submittedName>
        <fullName evidence="2">Uncharacterized protein</fullName>
    </submittedName>
</protein>
<gene>
    <name evidence="2" type="ORF">THIAE_10430</name>
</gene>
<accession>W0DUY0</accession>
<reference evidence="2 3" key="1">
    <citation type="submission" date="2013-12" db="EMBL/GenBank/DDBJ databases">
        <authorList>
            <consortium name="DOE Joint Genome Institute"/>
            <person name="Kappler U."/>
            <person name="Huntemann M."/>
            <person name="Han J."/>
            <person name="Chen A."/>
            <person name="Kyrpides N."/>
            <person name="Mavromatis K."/>
            <person name="Markowitz V."/>
            <person name="Palaniappan K."/>
            <person name="Ivanova N."/>
            <person name="Schaumberg A."/>
            <person name="Pati A."/>
            <person name="Liolios K."/>
            <person name="Nordberg H.P."/>
            <person name="Cantor M.N."/>
            <person name="Hua S.X."/>
            <person name="Woyke T."/>
        </authorList>
    </citation>
    <scope>NUCLEOTIDE SEQUENCE [LARGE SCALE GENOMIC DNA]</scope>
    <source>
        <strain evidence="3">AL2</strain>
    </source>
</reference>
<organism evidence="2 3">
    <name type="scientific">Thiomicrospira aerophila AL3</name>
    <dbReference type="NCBI Taxonomy" id="717772"/>
    <lineage>
        <taxon>Bacteria</taxon>
        <taxon>Pseudomonadati</taxon>
        <taxon>Pseudomonadota</taxon>
        <taxon>Gammaproteobacteria</taxon>
        <taxon>Thiotrichales</taxon>
        <taxon>Piscirickettsiaceae</taxon>
        <taxon>Thiomicrospira</taxon>
    </lineage>
</organism>
<dbReference type="AlphaFoldDB" id="W0DUY0"/>
<dbReference type="OrthoDB" id="5612634at2"/>
<sequence>MSTSINPAMQSMAPIQMGRMNSEPNASNTANLSRSDDTVEMTAPTTQVNLNTTPASAPVDYLNLQPTQQVSEPVNVENATTEQNNMTSGLTYASALQAESNFFGMQTGAADLSSSTPNGADAS</sequence>